<keyword evidence="3" id="KW-1185">Reference proteome</keyword>
<feature type="compositionally biased region" description="Polar residues" evidence="1">
    <location>
        <begin position="1"/>
        <end position="18"/>
    </location>
</feature>
<dbReference type="Proteomes" id="UP000253551">
    <property type="component" value="Unassembled WGS sequence"/>
</dbReference>
<dbReference type="STRING" id="4846.A0A367IL91"/>
<gene>
    <name evidence="2" type="ORF">CU098_006433</name>
</gene>
<sequence length="148" mass="16055">SFSSETSLNSQSTITQHRSIIRPTASTSTSSFGSQSTATSAISRSTIPIAENTIRRHHRQLSQSIIPQRTKSTTNSRPSSQISQKRPSHIPAPQRSTTSLGMAPKGSLPTLSKAKGNNTLQRPKTRLDSTKLDSTRSSSLRAPNTRRS</sequence>
<name>A0A367IL91_RHIST</name>
<feature type="compositionally biased region" description="Basic and acidic residues" evidence="1">
    <location>
        <begin position="125"/>
        <end position="134"/>
    </location>
</feature>
<feature type="non-terminal residue" evidence="2">
    <location>
        <position position="1"/>
    </location>
</feature>
<organism evidence="2 3">
    <name type="scientific">Rhizopus stolonifer</name>
    <name type="common">Rhizopus nigricans</name>
    <dbReference type="NCBI Taxonomy" id="4846"/>
    <lineage>
        <taxon>Eukaryota</taxon>
        <taxon>Fungi</taxon>
        <taxon>Fungi incertae sedis</taxon>
        <taxon>Mucoromycota</taxon>
        <taxon>Mucoromycotina</taxon>
        <taxon>Mucoromycetes</taxon>
        <taxon>Mucorales</taxon>
        <taxon>Mucorineae</taxon>
        <taxon>Rhizopodaceae</taxon>
        <taxon>Rhizopus</taxon>
    </lineage>
</organism>
<feature type="region of interest" description="Disordered" evidence="1">
    <location>
        <begin position="1"/>
        <end position="148"/>
    </location>
</feature>
<evidence type="ECO:0000313" key="3">
    <source>
        <dbReference type="Proteomes" id="UP000253551"/>
    </source>
</evidence>
<evidence type="ECO:0000256" key="1">
    <source>
        <dbReference type="SAM" id="MobiDB-lite"/>
    </source>
</evidence>
<reference evidence="2 3" key="1">
    <citation type="journal article" date="2018" name="G3 (Bethesda)">
        <title>Phylogenetic and Phylogenomic Definition of Rhizopus Species.</title>
        <authorList>
            <person name="Gryganskyi A.P."/>
            <person name="Golan J."/>
            <person name="Dolatabadi S."/>
            <person name="Mondo S."/>
            <person name="Robb S."/>
            <person name="Idnurm A."/>
            <person name="Muszewska A."/>
            <person name="Steczkiewicz K."/>
            <person name="Masonjones S."/>
            <person name="Liao H.L."/>
            <person name="Gajdeczka M.T."/>
            <person name="Anike F."/>
            <person name="Vuek A."/>
            <person name="Anishchenko I.M."/>
            <person name="Voigt K."/>
            <person name="de Hoog G.S."/>
            <person name="Smith M.E."/>
            <person name="Heitman J."/>
            <person name="Vilgalys R."/>
            <person name="Stajich J.E."/>
        </authorList>
    </citation>
    <scope>NUCLEOTIDE SEQUENCE [LARGE SCALE GENOMIC DNA]</scope>
    <source>
        <strain evidence="2 3">LSU 92-RS-03</strain>
    </source>
</reference>
<feature type="compositionally biased region" description="Polar residues" evidence="1">
    <location>
        <begin position="61"/>
        <end position="85"/>
    </location>
</feature>
<dbReference type="EMBL" id="PJQM01007354">
    <property type="protein sequence ID" value="RCH78291.1"/>
    <property type="molecule type" value="Genomic_DNA"/>
</dbReference>
<evidence type="ECO:0000313" key="2">
    <source>
        <dbReference type="EMBL" id="RCH78291.1"/>
    </source>
</evidence>
<comment type="caution">
    <text evidence="2">The sequence shown here is derived from an EMBL/GenBank/DDBJ whole genome shotgun (WGS) entry which is preliminary data.</text>
</comment>
<dbReference type="AlphaFoldDB" id="A0A367IL91"/>
<proteinExistence type="predicted"/>
<accession>A0A367IL91</accession>
<protein>
    <submittedName>
        <fullName evidence="2">Uncharacterized protein</fullName>
    </submittedName>
</protein>
<feature type="compositionally biased region" description="Low complexity" evidence="1">
    <location>
        <begin position="24"/>
        <end position="50"/>
    </location>
</feature>